<evidence type="ECO:0000256" key="1">
    <source>
        <dbReference type="SAM" id="MobiDB-lite"/>
    </source>
</evidence>
<name>A0A919RGR3_9ACTN</name>
<sequence>MGEHEVRMAPEISAFQIISSEPDRRPGKRLPVPWNAGGGHGVRPAPVATGGEHGGWVRIDNQLRVGGTLAWRNNNPGNLLPGRLPYRGAVGLDRRGYAIFRDYEDGWQALRGLLHTRLYSSSTIASALRRYAPRHAGNDPERYASRVRRLTGLDVSRRIGGLNDHELEGFMRAIRVLEGFRGGRAFHRDDPGLAARFTGLFHRKTAPHRPVRHRPARTESGD</sequence>
<proteinExistence type="predicted"/>
<evidence type="ECO:0000313" key="3">
    <source>
        <dbReference type="Proteomes" id="UP000606172"/>
    </source>
</evidence>
<protein>
    <submittedName>
        <fullName evidence="2">Uncharacterized protein</fullName>
    </submittedName>
</protein>
<keyword evidence="3" id="KW-1185">Reference proteome</keyword>
<dbReference type="Proteomes" id="UP000606172">
    <property type="component" value="Unassembled WGS sequence"/>
</dbReference>
<dbReference type="EMBL" id="BOOW01000010">
    <property type="protein sequence ID" value="GII91524.1"/>
    <property type="molecule type" value="Genomic_DNA"/>
</dbReference>
<organism evidence="2 3">
    <name type="scientific">Sinosporangium siamense</name>
    <dbReference type="NCBI Taxonomy" id="1367973"/>
    <lineage>
        <taxon>Bacteria</taxon>
        <taxon>Bacillati</taxon>
        <taxon>Actinomycetota</taxon>
        <taxon>Actinomycetes</taxon>
        <taxon>Streptosporangiales</taxon>
        <taxon>Streptosporangiaceae</taxon>
        <taxon>Sinosporangium</taxon>
    </lineage>
</organism>
<feature type="region of interest" description="Disordered" evidence="1">
    <location>
        <begin position="22"/>
        <end position="41"/>
    </location>
</feature>
<gene>
    <name evidence="2" type="ORF">Ssi02_17550</name>
</gene>
<evidence type="ECO:0000313" key="2">
    <source>
        <dbReference type="EMBL" id="GII91524.1"/>
    </source>
</evidence>
<reference evidence="2" key="1">
    <citation type="submission" date="2021-01" db="EMBL/GenBank/DDBJ databases">
        <title>Whole genome shotgun sequence of Sinosporangium siamense NBRC 109515.</title>
        <authorList>
            <person name="Komaki H."/>
            <person name="Tamura T."/>
        </authorList>
    </citation>
    <scope>NUCLEOTIDE SEQUENCE</scope>
    <source>
        <strain evidence="2">NBRC 109515</strain>
    </source>
</reference>
<comment type="caution">
    <text evidence="2">The sequence shown here is derived from an EMBL/GenBank/DDBJ whole genome shotgun (WGS) entry which is preliminary data.</text>
</comment>
<dbReference type="AlphaFoldDB" id="A0A919RGR3"/>
<dbReference type="RefSeq" id="WP_204023148.1">
    <property type="nucleotide sequence ID" value="NZ_BOOW01000010.1"/>
</dbReference>
<accession>A0A919RGR3</accession>